<comment type="caution">
    <text evidence="1">The sequence shown here is derived from an EMBL/GenBank/DDBJ whole genome shotgun (WGS) entry which is preliminary data.</text>
</comment>
<dbReference type="RefSeq" id="WP_193529631.1">
    <property type="nucleotide sequence ID" value="NZ_JADCJZ010000002.1"/>
</dbReference>
<dbReference type="EMBL" id="JADCJZ010000002">
    <property type="protein sequence ID" value="MBE5024206.1"/>
    <property type="molecule type" value="Genomic_DNA"/>
</dbReference>
<sequence length="324" mass="37845">MAQGITRNQHWIPQFYLKYFCDSKEKLCVYRRENDSFFRISPNHVCSKRDLYEVDHRVFSAGHEKHLFAQNTIERLLSEAEARIAPIYSCLIDCCNKNVTTGKEYYDGKLAACALVANLLTRHPLSLSKERKDAPQRMQEWMSNYELTQEEIKLLDEVDWYEDYEALTELAIMAVLLFSKDKRVPQRKMFEAFSKKKMTILKAPKFYSFITTSLPIMIIGPENTDYHFDFAFFPLSSGYAALFSDDGPGVRSNDSDGRQLAHWNQWLLWNGLYNREIIPLNCYWTTFWNRLLLLNCASWDIAMSSTLAPLERAVNEWGLSNQSE</sequence>
<evidence type="ECO:0000313" key="1">
    <source>
        <dbReference type="EMBL" id="MBE5024206.1"/>
    </source>
</evidence>
<proteinExistence type="predicted"/>
<protein>
    <submittedName>
        <fullName evidence="1">DUF4238 domain-containing protein</fullName>
    </submittedName>
</protein>
<dbReference type="InterPro" id="IPR025332">
    <property type="entry name" value="DUF4238"/>
</dbReference>
<keyword evidence="2" id="KW-1185">Reference proteome</keyword>
<accession>A0ABR9QT01</accession>
<evidence type="ECO:0000313" key="2">
    <source>
        <dbReference type="Proteomes" id="UP001194273"/>
    </source>
</evidence>
<dbReference type="Proteomes" id="UP001194273">
    <property type="component" value="Unassembled WGS sequence"/>
</dbReference>
<name>A0ABR9QT01_9ACTN</name>
<gene>
    <name evidence="1" type="ORF">INF26_04985</name>
</gene>
<reference evidence="1 2" key="1">
    <citation type="submission" date="2020-10" db="EMBL/GenBank/DDBJ databases">
        <title>ChiBAC.</title>
        <authorList>
            <person name="Zenner C."/>
            <person name="Hitch T.C.A."/>
            <person name="Clavel T."/>
        </authorList>
    </citation>
    <scope>NUCLEOTIDE SEQUENCE [LARGE SCALE GENOMIC DNA]</scope>
    <source>
        <strain evidence="1 2">DSM 107455</strain>
    </source>
</reference>
<organism evidence="1 2">
    <name type="scientific">Thermophilibacter gallinarum</name>
    <dbReference type="NCBI Taxonomy" id="2779357"/>
    <lineage>
        <taxon>Bacteria</taxon>
        <taxon>Bacillati</taxon>
        <taxon>Actinomycetota</taxon>
        <taxon>Coriobacteriia</taxon>
        <taxon>Coriobacteriales</taxon>
        <taxon>Atopobiaceae</taxon>
        <taxon>Thermophilibacter</taxon>
    </lineage>
</organism>
<dbReference type="Pfam" id="PF14022">
    <property type="entry name" value="DUF4238"/>
    <property type="match status" value="1"/>
</dbReference>